<protein>
    <submittedName>
        <fullName evidence="1">Uncharacterized protein</fullName>
    </submittedName>
</protein>
<reference evidence="1 2" key="1">
    <citation type="submission" date="2020-04" db="EMBL/GenBank/DDBJ databases">
        <title>Acinetobacter Taxon 24.</title>
        <authorList>
            <person name="Nemec A."/>
            <person name="Radolfova-Krizova L."/>
            <person name="Higgins P.G."/>
            <person name="Spanelova P."/>
        </authorList>
    </citation>
    <scope>NUCLEOTIDE SEQUENCE [LARGE SCALE GENOMIC DNA]</scope>
    <source>
        <strain evidence="1 2">ANC 5084</strain>
    </source>
</reference>
<proteinExistence type="predicted"/>
<sequence>MHLPLAQFFEAYQNHQHFVLLGKLEDVIEREATSVRYKKCCITAIASRSCCLTKAMS</sequence>
<gene>
    <name evidence="1" type="ORF">HLH15_09215</name>
</gene>
<comment type="caution">
    <text evidence="1">The sequence shown here is derived from an EMBL/GenBank/DDBJ whole genome shotgun (WGS) entry which is preliminary data.</text>
</comment>
<keyword evidence="2" id="KW-1185">Reference proteome</keyword>
<dbReference type="RefSeq" id="WP_171536512.1">
    <property type="nucleotide sequence ID" value="NZ_JABERJ010000021.1"/>
</dbReference>
<dbReference type="EMBL" id="JABERJ010000021">
    <property type="protein sequence ID" value="NNH26638.1"/>
    <property type="molecule type" value="Genomic_DNA"/>
</dbReference>
<evidence type="ECO:0000313" key="2">
    <source>
        <dbReference type="Proteomes" id="UP000555322"/>
    </source>
</evidence>
<accession>A0ABX1UTU1</accession>
<evidence type="ECO:0000313" key="1">
    <source>
        <dbReference type="EMBL" id="NNH26638.1"/>
    </source>
</evidence>
<organism evidence="1 2">
    <name type="scientific">Acinetobacter terrestris</name>
    <dbReference type="NCBI Taxonomy" id="2529843"/>
    <lineage>
        <taxon>Bacteria</taxon>
        <taxon>Pseudomonadati</taxon>
        <taxon>Pseudomonadota</taxon>
        <taxon>Gammaproteobacteria</taxon>
        <taxon>Moraxellales</taxon>
        <taxon>Moraxellaceae</taxon>
        <taxon>Acinetobacter</taxon>
        <taxon>Acinetobacter Taxon 24</taxon>
    </lineage>
</organism>
<dbReference type="Proteomes" id="UP000555322">
    <property type="component" value="Unassembled WGS sequence"/>
</dbReference>
<name>A0ABX1UTU1_9GAMM</name>